<gene>
    <name evidence="3" type="ORF">GCM10009038_14010</name>
</gene>
<comment type="caution">
    <text evidence="3">The sequence shown here is derived from an EMBL/GenBank/DDBJ whole genome shotgun (WGS) entry which is preliminary data.</text>
</comment>
<feature type="compositionally biased region" description="Basic and acidic residues" evidence="1">
    <location>
        <begin position="353"/>
        <end position="369"/>
    </location>
</feature>
<accession>A0ABQ3DWV2</accession>
<dbReference type="RefSeq" id="WP_189443964.1">
    <property type="nucleotide sequence ID" value="NZ_BMZI01000003.1"/>
</dbReference>
<evidence type="ECO:0000256" key="1">
    <source>
        <dbReference type="SAM" id="MobiDB-lite"/>
    </source>
</evidence>
<dbReference type="PROSITE" id="PS51645">
    <property type="entry name" value="PHR_CRY_ALPHA_BETA"/>
    <property type="match status" value="1"/>
</dbReference>
<dbReference type="InterPro" id="IPR036155">
    <property type="entry name" value="Crypto/Photolyase_N_sf"/>
</dbReference>
<feature type="domain" description="Photolyase/cryptochrome alpha/beta" evidence="2">
    <location>
        <begin position="4"/>
        <end position="132"/>
    </location>
</feature>
<reference evidence="4" key="1">
    <citation type="journal article" date="2019" name="Int. J. Syst. Evol. Microbiol.">
        <title>The Global Catalogue of Microorganisms (GCM) 10K type strain sequencing project: providing services to taxonomists for standard genome sequencing and annotation.</title>
        <authorList>
            <consortium name="The Broad Institute Genomics Platform"/>
            <consortium name="The Broad Institute Genome Sequencing Center for Infectious Disease"/>
            <person name="Wu L."/>
            <person name="Ma J."/>
        </authorList>
    </citation>
    <scope>NUCLEOTIDE SEQUENCE [LARGE SCALE GENOMIC DNA]</scope>
    <source>
        <strain evidence="4">KCTC 32998</strain>
    </source>
</reference>
<dbReference type="Proteomes" id="UP000646745">
    <property type="component" value="Unassembled WGS sequence"/>
</dbReference>
<proteinExistence type="predicted"/>
<organism evidence="3 4">
    <name type="scientific">Salinicola rhizosphaerae</name>
    <dbReference type="NCBI Taxonomy" id="1443141"/>
    <lineage>
        <taxon>Bacteria</taxon>
        <taxon>Pseudomonadati</taxon>
        <taxon>Pseudomonadota</taxon>
        <taxon>Gammaproteobacteria</taxon>
        <taxon>Oceanospirillales</taxon>
        <taxon>Halomonadaceae</taxon>
        <taxon>Salinicola</taxon>
    </lineage>
</organism>
<dbReference type="EMBL" id="BMZI01000003">
    <property type="protein sequence ID" value="GHB16626.1"/>
    <property type="molecule type" value="Genomic_DNA"/>
</dbReference>
<evidence type="ECO:0000259" key="2">
    <source>
        <dbReference type="PROSITE" id="PS51645"/>
    </source>
</evidence>
<feature type="region of interest" description="Disordered" evidence="1">
    <location>
        <begin position="170"/>
        <end position="202"/>
    </location>
</feature>
<dbReference type="Gene3D" id="1.25.40.80">
    <property type="match status" value="1"/>
</dbReference>
<evidence type="ECO:0000313" key="4">
    <source>
        <dbReference type="Proteomes" id="UP000646745"/>
    </source>
</evidence>
<keyword evidence="4" id="KW-1185">Reference proteome</keyword>
<dbReference type="InterPro" id="IPR006050">
    <property type="entry name" value="DNA_photolyase_N"/>
</dbReference>
<dbReference type="InterPro" id="IPR002081">
    <property type="entry name" value="Cryptochrome/DNA_photolyase_1"/>
</dbReference>
<dbReference type="PANTHER" id="PTHR11455">
    <property type="entry name" value="CRYPTOCHROME"/>
    <property type="match status" value="1"/>
</dbReference>
<evidence type="ECO:0000313" key="3">
    <source>
        <dbReference type="EMBL" id="GHB16626.1"/>
    </source>
</evidence>
<feature type="compositionally biased region" description="Polar residues" evidence="1">
    <location>
        <begin position="343"/>
        <end position="352"/>
    </location>
</feature>
<dbReference type="Pfam" id="PF00875">
    <property type="entry name" value="DNA_photolyase"/>
    <property type="match status" value="1"/>
</dbReference>
<dbReference type="PANTHER" id="PTHR11455:SF9">
    <property type="entry name" value="CRYPTOCHROME CIRCADIAN CLOCK 5 ISOFORM X1"/>
    <property type="match status" value="1"/>
</dbReference>
<sequence length="369" mass="40638">MMAHSDLVWLRRDLRLIDNELFACQPRAESMLCVYVLEPEWLDPESEALDGGQWAFLWESLMALRGNLLTRGSDLLVCVGNPARLLPELLRRIGATRLITHDMAGENEQRTTQALREALGAERLTVLSDSPLFAALSRPESNDDMSFGAFVERTRDSALLEPLTVVLPVSLPPWPEDGPRGLPSMDSLSLPRQSAADVNALSGGEDAAQARLQRLAAGDEPWSLVTSRELLRWRDLGCLSRRQLYAASRDVESDAGTSDPREAAVGKAARQFLRHELLWGEYQQWRGEANAATSAGKVDPIGGSEGRYPAPGDASCDHLEDSRNPLCAGETPLPADNGLDATQDGSLHTPTPSRDKRERPATDSWYDRY</sequence>
<dbReference type="Gene3D" id="3.40.50.620">
    <property type="entry name" value="HUPs"/>
    <property type="match status" value="1"/>
</dbReference>
<dbReference type="InterPro" id="IPR014729">
    <property type="entry name" value="Rossmann-like_a/b/a_fold"/>
</dbReference>
<name>A0ABQ3DWV2_9GAMM</name>
<feature type="region of interest" description="Disordered" evidence="1">
    <location>
        <begin position="291"/>
        <end position="369"/>
    </location>
</feature>
<dbReference type="SUPFAM" id="SSF52425">
    <property type="entry name" value="Cryptochrome/photolyase, N-terminal domain"/>
    <property type="match status" value="1"/>
</dbReference>
<protein>
    <recommendedName>
        <fullName evidence="2">Photolyase/cryptochrome alpha/beta domain-containing protein</fullName>
    </recommendedName>
</protein>